<sequence>MEMTVRGSMIPPLQPSPPAPARPRDGVLSAISELADHVRACNLKQADDLLTELLVLLHTRNER</sequence>
<evidence type="ECO:0000256" key="1">
    <source>
        <dbReference type="SAM" id="MobiDB-lite"/>
    </source>
</evidence>
<proteinExistence type="predicted"/>
<comment type="caution">
    <text evidence="2">The sequence shown here is derived from an EMBL/GenBank/DDBJ whole genome shotgun (WGS) entry which is preliminary data.</text>
</comment>
<keyword evidence="3" id="KW-1185">Reference proteome</keyword>
<protein>
    <submittedName>
        <fullName evidence="2">Uncharacterized protein</fullName>
    </submittedName>
</protein>
<feature type="region of interest" description="Disordered" evidence="1">
    <location>
        <begin position="1"/>
        <end position="24"/>
    </location>
</feature>
<gene>
    <name evidence="2" type="ORF">EAH89_07360</name>
</gene>
<reference evidence="2 3" key="1">
    <citation type="journal article" date="2019" name="Environ. Microbiol.">
        <title>Species interactions and distinct microbial communities in high Arctic permafrost affected cryosols are associated with the CH4 and CO2 gas fluxes.</title>
        <authorList>
            <person name="Altshuler I."/>
            <person name="Hamel J."/>
            <person name="Turney S."/>
            <person name="Magnuson E."/>
            <person name="Levesque R."/>
            <person name="Greer C."/>
            <person name="Whyte L.G."/>
        </authorList>
    </citation>
    <scope>NUCLEOTIDE SEQUENCE [LARGE SCALE GENOMIC DNA]</scope>
    <source>
        <strain evidence="2 3">S9.3B</strain>
    </source>
</reference>
<name>A0A502GBD3_9PROT</name>
<accession>A0A502GBD3</accession>
<dbReference type="AlphaFoldDB" id="A0A502GBD3"/>
<feature type="compositionally biased region" description="Pro residues" evidence="1">
    <location>
        <begin position="12"/>
        <end position="21"/>
    </location>
</feature>
<dbReference type="Proteomes" id="UP000317078">
    <property type="component" value="Unassembled WGS sequence"/>
</dbReference>
<organism evidence="2 3">
    <name type="scientific">Muricoccus nepalensis</name>
    <dbReference type="NCBI Taxonomy" id="1854500"/>
    <lineage>
        <taxon>Bacteria</taxon>
        <taxon>Pseudomonadati</taxon>
        <taxon>Pseudomonadota</taxon>
        <taxon>Alphaproteobacteria</taxon>
        <taxon>Acetobacterales</taxon>
        <taxon>Roseomonadaceae</taxon>
        <taxon>Muricoccus</taxon>
    </lineage>
</organism>
<dbReference type="EMBL" id="RCZP01000004">
    <property type="protein sequence ID" value="TPG59154.1"/>
    <property type="molecule type" value="Genomic_DNA"/>
</dbReference>
<evidence type="ECO:0000313" key="2">
    <source>
        <dbReference type="EMBL" id="TPG59154.1"/>
    </source>
</evidence>
<evidence type="ECO:0000313" key="3">
    <source>
        <dbReference type="Proteomes" id="UP000317078"/>
    </source>
</evidence>